<name>A0A5C8ZP86_9GAMM</name>
<protein>
    <submittedName>
        <fullName evidence="1">Uncharacterized protein</fullName>
    </submittedName>
</protein>
<evidence type="ECO:0000313" key="1">
    <source>
        <dbReference type="EMBL" id="TXS89574.1"/>
    </source>
</evidence>
<accession>A0A5C8ZP86</accession>
<proteinExistence type="predicted"/>
<dbReference type="Proteomes" id="UP000321933">
    <property type="component" value="Unassembled WGS sequence"/>
</dbReference>
<comment type="caution">
    <text evidence="1">The sequence shown here is derived from an EMBL/GenBank/DDBJ whole genome shotgun (WGS) entry which is preliminary data.</text>
</comment>
<sequence>MTEAVQKIDQNNEAIASLALGLHERFSGLSSLFTAIGNDHNASANVRRLAAIGRQLACDHDDVVLATMIDIANDLGLHEGAEAVPRYIAEYELELHDKAA</sequence>
<dbReference type="RefSeq" id="WP_148065431.1">
    <property type="nucleotide sequence ID" value="NZ_VRYZ01000008.1"/>
</dbReference>
<keyword evidence="2" id="KW-1185">Reference proteome</keyword>
<gene>
    <name evidence="1" type="ORF">FVW59_16270</name>
</gene>
<reference evidence="1 2" key="1">
    <citation type="submission" date="2019-08" db="EMBL/GenBank/DDBJ databases">
        <title>Parahaliea maris sp. nov., isolated from the surface seawater.</title>
        <authorList>
            <person name="Liu Y."/>
        </authorList>
    </citation>
    <scope>NUCLEOTIDE SEQUENCE [LARGE SCALE GENOMIC DNA]</scope>
    <source>
        <strain evidence="1 2">S2-26</strain>
    </source>
</reference>
<organism evidence="1 2">
    <name type="scientific">Parahaliea aestuarii</name>
    <dbReference type="NCBI Taxonomy" id="1852021"/>
    <lineage>
        <taxon>Bacteria</taxon>
        <taxon>Pseudomonadati</taxon>
        <taxon>Pseudomonadota</taxon>
        <taxon>Gammaproteobacteria</taxon>
        <taxon>Cellvibrionales</taxon>
        <taxon>Halieaceae</taxon>
        <taxon>Parahaliea</taxon>
    </lineage>
</organism>
<dbReference type="AlphaFoldDB" id="A0A5C8ZP86"/>
<evidence type="ECO:0000313" key="2">
    <source>
        <dbReference type="Proteomes" id="UP000321933"/>
    </source>
</evidence>
<dbReference type="EMBL" id="VRYZ01000008">
    <property type="protein sequence ID" value="TXS89574.1"/>
    <property type="molecule type" value="Genomic_DNA"/>
</dbReference>